<dbReference type="CDD" id="cd18186">
    <property type="entry name" value="BTB_POZ_ZBTB_KLHL-like"/>
    <property type="match status" value="1"/>
</dbReference>
<dbReference type="EMBL" id="JAPDFW010000114">
    <property type="protein sequence ID" value="KAJ5068716.1"/>
    <property type="molecule type" value="Genomic_DNA"/>
</dbReference>
<dbReference type="PANTHER" id="PTHR45982:SF1">
    <property type="entry name" value="REGULATOR OF CHROMOSOME CONDENSATION"/>
    <property type="match status" value="1"/>
</dbReference>
<dbReference type="InterPro" id="IPR011333">
    <property type="entry name" value="SKP1/BTB/POZ_sf"/>
</dbReference>
<keyword evidence="4" id="KW-1185">Reference proteome</keyword>
<feature type="repeat" description="RCC1" evidence="1">
    <location>
        <begin position="270"/>
        <end position="319"/>
    </location>
</feature>
<accession>A0A9Q0L9S4</accession>
<dbReference type="PANTHER" id="PTHR45982">
    <property type="entry name" value="REGULATOR OF CHROMOSOME CONDENSATION"/>
    <property type="match status" value="1"/>
</dbReference>
<dbReference type="InterPro" id="IPR000210">
    <property type="entry name" value="BTB/POZ_dom"/>
</dbReference>
<dbReference type="InterPro" id="IPR051553">
    <property type="entry name" value="Ran_GTPase-activating"/>
</dbReference>
<dbReference type="Gene3D" id="2.130.10.30">
    <property type="entry name" value="Regulator of chromosome condensation 1/beta-lactamase-inhibitor protein II"/>
    <property type="match status" value="1"/>
</dbReference>
<dbReference type="PROSITE" id="PS50012">
    <property type="entry name" value="RCC1_3"/>
    <property type="match status" value="4"/>
</dbReference>
<evidence type="ECO:0000259" key="2">
    <source>
        <dbReference type="PROSITE" id="PS50097"/>
    </source>
</evidence>
<dbReference type="PROSITE" id="PS00626">
    <property type="entry name" value="RCC1_2"/>
    <property type="match status" value="1"/>
</dbReference>
<dbReference type="Proteomes" id="UP001149090">
    <property type="component" value="Unassembled WGS sequence"/>
</dbReference>
<dbReference type="Pfam" id="PF13540">
    <property type="entry name" value="RCC1_2"/>
    <property type="match status" value="1"/>
</dbReference>
<dbReference type="SMART" id="SM00225">
    <property type="entry name" value="BTB"/>
    <property type="match status" value="1"/>
</dbReference>
<dbReference type="AlphaFoldDB" id="A0A9Q0L9S4"/>
<feature type="repeat" description="RCC1" evidence="1">
    <location>
        <begin position="213"/>
        <end position="266"/>
    </location>
</feature>
<dbReference type="PROSITE" id="PS50097">
    <property type="entry name" value="BTB"/>
    <property type="match status" value="1"/>
</dbReference>
<feature type="repeat" description="RCC1" evidence="1">
    <location>
        <begin position="6"/>
        <end position="58"/>
    </location>
</feature>
<dbReference type="InterPro" id="IPR000408">
    <property type="entry name" value="Reg_chr_condens"/>
</dbReference>
<proteinExistence type="predicted"/>
<organism evidence="3 4">
    <name type="scientific">Anaeramoeba ignava</name>
    <name type="common">Anaerobic marine amoeba</name>
    <dbReference type="NCBI Taxonomy" id="1746090"/>
    <lineage>
        <taxon>Eukaryota</taxon>
        <taxon>Metamonada</taxon>
        <taxon>Anaeramoebidae</taxon>
        <taxon>Anaeramoeba</taxon>
    </lineage>
</organism>
<sequence>MEPILYNNFAWGFNQNKQLGMKTNNTKQPVPIPLEIFEDGYIKQISATIYSTTFLGSNYEIILSGSIVNDCEKQPIKNAPNFEYICSSSDDFLGITKEGHVYSWGRIGLEKSKQLQQNDKTFFYEIECFKRKVCVCIACGASNLYVVLENGDLYTKGYDSFEVIKKSKSIFGSNSSKKQKKKNPKEFLKILQNVKKVFSGNDSHALFAITKDEKLLAGGTNTYGQLGTGDFQEAKKPTEIKNLPFKVNQIIDIQCGYYQSLMLSSVDGIGKVYSTGDRLDNGLGLSKNTCKFTLIRDLENENIISIGCGSSHSLALSQKNELFVWGKNTGYSELGFDSSESIEKPKRLIIPNLNKENILKVFGGPLNSFLYSYPQFSLVVDFQLLFEREECVDSSFIFLNGKKDVHSLIFSMRIGDQKTQALRQILENTDKEIGEKVLQWVYYGGFNNECVDILKQIGFTDQEIREKSGYLGLQKDLQKLYLQQNSKDFTIISKNQPIKVHKVVLLARSDLFRGMFINVNDSSNQVNDYTERDPETIRIFIEYLYNNKLRKKLDPKTVEELIDIDEYYQLNSPDHFKKELEKEKK</sequence>
<dbReference type="OrthoDB" id="8068875at2759"/>
<evidence type="ECO:0000313" key="3">
    <source>
        <dbReference type="EMBL" id="KAJ5068716.1"/>
    </source>
</evidence>
<feature type="repeat" description="RCC1" evidence="1">
    <location>
        <begin position="320"/>
        <end position="374"/>
    </location>
</feature>
<name>A0A9Q0L9S4_ANAIG</name>
<dbReference type="Pfam" id="PF00415">
    <property type="entry name" value="RCC1"/>
    <property type="match status" value="2"/>
</dbReference>
<gene>
    <name evidence="3" type="ORF">M0811_02659</name>
</gene>
<dbReference type="InterPro" id="IPR009091">
    <property type="entry name" value="RCC1/BLIP-II"/>
</dbReference>
<evidence type="ECO:0000313" key="4">
    <source>
        <dbReference type="Proteomes" id="UP001149090"/>
    </source>
</evidence>
<evidence type="ECO:0000256" key="1">
    <source>
        <dbReference type="PROSITE-ProRule" id="PRU00235"/>
    </source>
</evidence>
<protein>
    <recommendedName>
        <fullName evidence="2">BTB domain-containing protein</fullName>
    </recommendedName>
</protein>
<dbReference type="SUPFAM" id="SSF50985">
    <property type="entry name" value="RCC1/BLIP-II"/>
    <property type="match status" value="1"/>
</dbReference>
<comment type="caution">
    <text evidence="3">The sequence shown here is derived from an EMBL/GenBank/DDBJ whole genome shotgun (WGS) entry which is preliminary data.</text>
</comment>
<dbReference type="Pfam" id="PF00651">
    <property type="entry name" value="BTB"/>
    <property type="match status" value="1"/>
</dbReference>
<dbReference type="SUPFAM" id="SSF54695">
    <property type="entry name" value="POZ domain"/>
    <property type="match status" value="1"/>
</dbReference>
<feature type="domain" description="BTB" evidence="2">
    <location>
        <begin position="487"/>
        <end position="553"/>
    </location>
</feature>
<reference evidence="3" key="1">
    <citation type="submission" date="2022-10" db="EMBL/GenBank/DDBJ databases">
        <title>Novel sulphate-reducing endosymbionts in the free-living metamonad Anaeramoeba.</title>
        <authorList>
            <person name="Jerlstrom-Hultqvist J."/>
            <person name="Cepicka I."/>
            <person name="Gallot-Lavallee L."/>
            <person name="Salas-Leiva D."/>
            <person name="Curtis B.A."/>
            <person name="Zahonova K."/>
            <person name="Pipaliya S."/>
            <person name="Dacks J."/>
            <person name="Roger A.J."/>
        </authorList>
    </citation>
    <scope>NUCLEOTIDE SEQUENCE</scope>
    <source>
        <strain evidence="3">BMAN</strain>
    </source>
</reference>
<dbReference type="Gene3D" id="3.30.710.10">
    <property type="entry name" value="Potassium Channel Kv1.1, Chain A"/>
    <property type="match status" value="1"/>
</dbReference>